<reference evidence="1 2" key="1">
    <citation type="submission" date="2019-02" db="EMBL/GenBank/DDBJ databases">
        <title>Deep-cultivation of Planctomycetes and their phenomic and genomic characterization uncovers novel biology.</title>
        <authorList>
            <person name="Wiegand S."/>
            <person name="Jogler M."/>
            <person name="Boedeker C."/>
            <person name="Pinto D."/>
            <person name="Vollmers J."/>
            <person name="Rivas-Marin E."/>
            <person name="Kohn T."/>
            <person name="Peeters S.H."/>
            <person name="Heuer A."/>
            <person name="Rast P."/>
            <person name="Oberbeckmann S."/>
            <person name="Bunk B."/>
            <person name="Jeske O."/>
            <person name="Meyerdierks A."/>
            <person name="Storesund J.E."/>
            <person name="Kallscheuer N."/>
            <person name="Luecker S."/>
            <person name="Lage O.M."/>
            <person name="Pohl T."/>
            <person name="Merkel B.J."/>
            <person name="Hornburger P."/>
            <person name="Mueller R.-W."/>
            <person name="Bruemmer F."/>
            <person name="Labrenz M."/>
            <person name="Spormann A.M."/>
            <person name="Op Den Camp H."/>
            <person name="Overmann J."/>
            <person name="Amann R."/>
            <person name="Jetten M.S.M."/>
            <person name="Mascher T."/>
            <person name="Medema M.H."/>
            <person name="Devos D.P."/>
            <person name="Kaster A.-K."/>
            <person name="Ovreas L."/>
            <person name="Rohde M."/>
            <person name="Galperin M.Y."/>
            <person name="Jogler C."/>
        </authorList>
    </citation>
    <scope>NUCLEOTIDE SEQUENCE [LARGE SCALE GENOMIC DNA]</scope>
    <source>
        <strain evidence="1 2">Pla108</strain>
    </source>
</reference>
<evidence type="ECO:0000313" key="1">
    <source>
        <dbReference type="EMBL" id="TWT94793.1"/>
    </source>
</evidence>
<organism evidence="1 2">
    <name type="scientific">Botrimarina colliarenosi</name>
    <dbReference type="NCBI Taxonomy" id="2528001"/>
    <lineage>
        <taxon>Bacteria</taxon>
        <taxon>Pseudomonadati</taxon>
        <taxon>Planctomycetota</taxon>
        <taxon>Planctomycetia</taxon>
        <taxon>Pirellulales</taxon>
        <taxon>Lacipirellulaceae</taxon>
        <taxon>Botrimarina</taxon>
    </lineage>
</organism>
<dbReference type="EMBL" id="SJPR01000006">
    <property type="protein sequence ID" value="TWT94793.1"/>
    <property type="molecule type" value="Genomic_DNA"/>
</dbReference>
<gene>
    <name evidence="1" type="ORF">Pla108_36430</name>
</gene>
<keyword evidence="2" id="KW-1185">Reference proteome</keyword>
<proteinExistence type="predicted"/>
<name>A0A5C6A8Y7_9BACT</name>
<comment type="caution">
    <text evidence="1">The sequence shown here is derived from an EMBL/GenBank/DDBJ whole genome shotgun (WGS) entry which is preliminary data.</text>
</comment>
<protein>
    <submittedName>
        <fullName evidence="1">Uncharacterized protein</fullName>
    </submittedName>
</protein>
<sequence length="76" mass="8694">MDVHHWRANLPRPPEGDSSYAVNHWARIESHSPTAEADLRRSATPASRDAPKRRLLSATIGLTRAAVWCRYLWMDN</sequence>
<dbReference type="Proteomes" id="UP000317421">
    <property type="component" value="Unassembled WGS sequence"/>
</dbReference>
<evidence type="ECO:0000313" key="2">
    <source>
        <dbReference type="Proteomes" id="UP000317421"/>
    </source>
</evidence>
<accession>A0A5C6A8Y7</accession>
<dbReference type="AlphaFoldDB" id="A0A5C6A8Y7"/>
<dbReference type="RefSeq" id="WP_146446341.1">
    <property type="nucleotide sequence ID" value="NZ_SJPR01000006.1"/>
</dbReference>